<reference evidence="2 3" key="1">
    <citation type="submission" date="2019-06" db="EMBL/GenBank/DDBJ databases">
        <title>Sequencing the genomes of 1000 actinobacteria strains.</title>
        <authorList>
            <person name="Klenk H.-P."/>
        </authorList>
    </citation>
    <scope>NUCLEOTIDE SEQUENCE [LARGE SCALE GENOMIC DNA]</scope>
    <source>
        <strain evidence="2 3">DSM 18935</strain>
    </source>
</reference>
<dbReference type="Pfam" id="PF00350">
    <property type="entry name" value="Dynamin_N"/>
    <property type="match status" value="1"/>
</dbReference>
<dbReference type="InterPro" id="IPR005662">
    <property type="entry name" value="GTPase_Era-like"/>
</dbReference>
<proteinExistence type="predicted"/>
<dbReference type="GO" id="GO:0000028">
    <property type="term" value="P:ribosomal small subunit assembly"/>
    <property type="evidence" value="ECO:0007669"/>
    <property type="project" value="TreeGrafter"/>
</dbReference>
<dbReference type="PANTHER" id="PTHR42698">
    <property type="entry name" value="GTPASE ERA"/>
    <property type="match status" value="1"/>
</dbReference>
<keyword evidence="3" id="KW-1185">Reference proteome</keyword>
<dbReference type="Gene3D" id="3.40.50.300">
    <property type="entry name" value="P-loop containing nucleotide triphosphate hydrolases"/>
    <property type="match status" value="1"/>
</dbReference>
<dbReference type="GO" id="GO:0019843">
    <property type="term" value="F:rRNA binding"/>
    <property type="evidence" value="ECO:0007669"/>
    <property type="project" value="TreeGrafter"/>
</dbReference>
<protein>
    <submittedName>
        <fullName evidence="2">Dynamin family protein</fullName>
    </submittedName>
</protein>
<gene>
    <name evidence="2" type="ORF">FB557_2410</name>
</gene>
<dbReference type="GO" id="GO:0005829">
    <property type="term" value="C:cytosol"/>
    <property type="evidence" value="ECO:0007669"/>
    <property type="project" value="TreeGrafter"/>
</dbReference>
<evidence type="ECO:0000313" key="2">
    <source>
        <dbReference type="EMBL" id="TWD13777.1"/>
    </source>
</evidence>
<dbReference type="PANTHER" id="PTHR42698:SF1">
    <property type="entry name" value="GTPASE ERA, MITOCHONDRIAL"/>
    <property type="match status" value="1"/>
</dbReference>
<comment type="caution">
    <text evidence="2">The sequence shown here is derived from an EMBL/GenBank/DDBJ whole genome shotgun (WGS) entry which is preliminary data.</text>
</comment>
<evidence type="ECO:0000259" key="1">
    <source>
        <dbReference type="Pfam" id="PF00350"/>
    </source>
</evidence>
<organism evidence="2 3">
    <name type="scientific">Marihabitans asiaticum</name>
    <dbReference type="NCBI Taxonomy" id="415218"/>
    <lineage>
        <taxon>Bacteria</taxon>
        <taxon>Bacillati</taxon>
        <taxon>Actinomycetota</taxon>
        <taxon>Actinomycetes</taxon>
        <taxon>Micrococcales</taxon>
        <taxon>Intrasporangiaceae</taxon>
        <taxon>Marihabitans</taxon>
    </lineage>
</organism>
<dbReference type="SUPFAM" id="SSF52540">
    <property type="entry name" value="P-loop containing nucleoside triphosphate hydrolases"/>
    <property type="match status" value="1"/>
</dbReference>
<dbReference type="GO" id="GO:0005525">
    <property type="term" value="F:GTP binding"/>
    <property type="evidence" value="ECO:0007669"/>
    <property type="project" value="InterPro"/>
</dbReference>
<name>A0A560W814_9MICO</name>
<evidence type="ECO:0000313" key="3">
    <source>
        <dbReference type="Proteomes" id="UP000315628"/>
    </source>
</evidence>
<dbReference type="AlphaFoldDB" id="A0A560W814"/>
<dbReference type="InterPro" id="IPR045063">
    <property type="entry name" value="Dynamin_N"/>
</dbReference>
<sequence length="588" mass="63371">MVGGDTRVSLCTMSATPPGAPVDSEELLARVIALRDEVERSELPLDLPSTRQAKENRAALLGQLDDYVIPRLSSIDAPLLAVVGGSTGAGKSTLVNSVLGRKVSEAGVLRPTTTSPVLIHHPDDVRWFRDGRVLPSLSRVTGESAEPQPGTVRLAASEALQPGLAMLDAPDIDSVVSANRGLATQLLAAADLWLFVTTAARYADAVPWRLLKQASDRGTAVAIILDRVDPDAMDDVRSDLVEMLREQGLETSPVFTVPETTLDERGLIPEGDISRLRSWLTALAGDQRARGIVIQQTLSGALRSLDERTDELVAAATTQQAMVKELEKVAYDAYDTAEDQVRDGISDGQLLRGEVLARWQEFVGTGEFFKRVEEGVSRLRDRVTNAIKGAPPPSKPLDEALHDGVAALVIAEGDAAAATTARRWRSTEAGPELLEEHPELTRSSEALRETVERTVRDWQGDVLDIVRAEGGNRRTNARIAAYGVNGIGLFLMLVSFAHTGGVLVAPEVAIAGGTTALAQKVLEAIFGDQAVREMAAKARSLLLERVTDLYDEERRRYESVLGTVQVSEGQVRRLTQAAEAVQAARSTR</sequence>
<dbReference type="GO" id="GO:0043024">
    <property type="term" value="F:ribosomal small subunit binding"/>
    <property type="evidence" value="ECO:0007669"/>
    <property type="project" value="TreeGrafter"/>
</dbReference>
<dbReference type="InterPro" id="IPR027417">
    <property type="entry name" value="P-loop_NTPase"/>
</dbReference>
<accession>A0A560W814</accession>
<dbReference type="EMBL" id="VIUW01000004">
    <property type="protein sequence ID" value="TWD13777.1"/>
    <property type="molecule type" value="Genomic_DNA"/>
</dbReference>
<dbReference type="Proteomes" id="UP000315628">
    <property type="component" value="Unassembled WGS sequence"/>
</dbReference>
<feature type="domain" description="Dynamin N-terminal" evidence="1">
    <location>
        <begin position="82"/>
        <end position="217"/>
    </location>
</feature>